<evidence type="ECO:0000313" key="3">
    <source>
        <dbReference type="Proteomes" id="UP000585050"/>
    </source>
</evidence>
<feature type="chain" id="PRO_5030519039" description="Glycoside-hydrolase family GH114 TIM-barrel domain-containing protein" evidence="1">
    <location>
        <begin position="20"/>
        <end position="378"/>
    </location>
</feature>
<name>A0A7X8SNT9_9BACT</name>
<dbReference type="Proteomes" id="UP000585050">
    <property type="component" value="Unassembled WGS sequence"/>
</dbReference>
<sequence length="378" mass="44143">MKLKTLLLLLSLTSFLSKAQNIEIKHNWDKMPLFFHFGQVEHELNKEQVKFVAERTNIVALEKRHAFVENKNTEDGIYKDARKLRKVNPDAKVIFYWNAFLNYPFYDANSEYDKHDEWWLKNSDGTLDYKPKTKNLKRYDLSNEKVRSWWVSVAKSAIKKGCDGIFMDAFMQVGSKVNERKWGKEKYDAIQKGVFQLMEELRAAIGNDQMIIYNGVRSLRGETKGMQYLPYADAAMIEHFGYFHSESKEMMLADIKAIQEIGKANKMALVKGWPGFAWMDKDKMVLSFKEKEELSKKALPFALGSFLMGADDKAYFSYSWGYHYEHGFEIDYELFKKAPGKPTGAFKQNGWVLTREFENVVITVDLENKTANYDWKIQ</sequence>
<dbReference type="InterPro" id="IPR029455">
    <property type="entry name" value="GHL15"/>
</dbReference>
<protein>
    <recommendedName>
        <fullName evidence="4">Glycoside-hydrolase family GH114 TIM-barrel domain-containing protein</fullName>
    </recommendedName>
</protein>
<gene>
    <name evidence="2" type="ORF">HGP29_20665</name>
</gene>
<evidence type="ECO:0008006" key="4">
    <source>
        <dbReference type="Google" id="ProtNLM"/>
    </source>
</evidence>
<dbReference type="InterPro" id="IPR013785">
    <property type="entry name" value="Aldolase_TIM"/>
</dbReference>
<evidence type="ECO:0000256" key="1">
    <source>
        <dbReference type="SAM" id="SignalP"/>
    </source>
</evidence>
<accession>A0A7X8SNT9</accession>
<dbReference type="InterPro" id="IPR017853">
    <property type="entry name" value="GH"/>
</dbReference>
<feature type="signal peptide" evidence="1">
    <location>
        <begin position="1"/>
        <end position="19"/>
    </location>
</feature>
<dbReference type="EMBL" id="JABAIL010000007">
    <property type="protein sequence ID" value="NLR93624.1"/>
    <property type="molecule type" value="Genomic_DNA"/>
</dbReference>
<keyword evidence="3" id="KW-1185">Reference proteome</keyword>
<proteinExistence type="predicted"/>
<comment type="caution">
    <text evidence="2">The sequence shown here is derived from an EMBL/GenBank/DDBJ whole genome shotgun (WGS) entry which is preliminary data.</text>
</comment>
<dbReference type="Gene3D" id="3.20.20.70">
    <property type="entry name" value="Aldolase class I"/>
    <property type="match status" value="1"/>
</dbReference>
<evidence type="ECO:0000313" key="2">
    <source>
        <dbReference type="EMBL" id="NLR93624.1"/>
    </source>
</evidence>
<dbReference type="AlphaFoldDB" id="A0A7X8SNT9"/>
<organism evidence="2 3">
    <name type="scientific">Flammeovirga agarivorans</name>
    <dbReference type="NCBI Taxonomy" id="2726742"/>
    <lineage>
        <taxon>Bacteria</taxon>
        <taxon>Pseudomonadati</taxon>
        <taxon>Bacteroidota</taxon>
        <taxon>Cytophagia</taxon>
        <taxon>Cytophagales</taxon>
        <taxon>Flammeovirgaceae</taxon>
        <taxon>Flammeovirga</taxon>
    </lineage>
</organism>
<dbReference type="Pfam" id="PF14885">
    <property type="entry name" value="GHL15"/>
    <property type="match status" value="1"/>
</dbReference>
<keyword evidence="1" id="KW-0732">Signal</keyword>
<dbReference type="RefSeq" id="WP_168884339.1">
    <property type="nucleotide sequence ID" value="NZ_JABAIL010000007.1"/>
</dbReference>
<reference evidence="2 3" key="1">
    <citation type="submission" date="2020-04" db="EMBL/GenBank/DDBJ databases">
        <title>Flammeovirga sp. SR4, a novel species isolated from seawater.</title>
        <authorList>
            <person name="Wang X."/>
        </authorList>
    </citation>
    <scope>NUCLEOTIDE SEQUENCE [LARGE SCALE GENOMIC DNA]</scope>
    <source>
        <strain evidence="2 3">SR4</strain>
    </source>
</reference>
<dbReference type="SUPFAM" id="SSF51445">
    <property type="entry name" value="(Trans)glycosidases"/>
    <property type="match status" value="1"/>
</dbReference>